<protein>
    <submittedName>
        <fullName evidence="1">Uncharacterized protein</fullName>
    </submittedName>
</protein>
<evidence type="ECO:0000313" key="2">
    <source>
        <dbReference type="Proteomes" id="UP000221860"/>
    </source>
</evidence>
<dbReference type="EMBL" id="NQWH01000030">
    <property type="protein sequence ID" value="PHP26691.1"/>
    <property type="molecule type" value="Genomic_DNA"/>
</dbReference>
<proteinExistence type="predicted"/>
<dbReference type="AlphaFoldDB" id="A0A2G1MD94"/>
<evidence type="ECO:0000313" key="1">
    <source>
        <dbReference type="EMBL" id="PHP26691.1"/>
    </source>
</evidence>
<accession>A0A2G1MD94</accession>
<dbReference type="Proteomes" id="UP000221860">
    <property type="component" value="Unassembled WGS sequence"/>
</dbReference>
<keyword evidence="2" id="KW-1185">Reference proteome</keyword>
<dbReference type="OrthoDB" id="564699at2"/>
<gene>
    <name evidence="1" type="ORF">CJ301_15065</name>
</gene>
<comment type="caution">
    <text evidence="1">The sequence shown here is derived from an EMBL/GenBank/DDBJ whole genome shotgun (WGS) entry which is preliminary data.</text>
</comment>
<reference evidence="1 2" key="1">
    <citation type="submission" date="2017-08" db="EMBL/GenBank/DDBJ databases">
        <title>Draft Genome Sequence of Loktanella cinnabarina Strain XM1, Isolated from Coastal Surface Water.</title>
        <authorList>
            <person name="Ma R."/>
            <person name="Wang J."/>
            <person name="Wang Q."/>
            <person name="Ma Z."/>
            <person name="Li J."/>
            <person name="Chen L."/>
        </authorList>
    </citation>
    <scope>NUCLEOTIDE SEQUENCE [LARGE SCALE GENOMIC DNA]</scope>
    <source>
        <strain evidence="1 2">XM1</strain>
    </source>
</reference>
<dbReference type="RefSeq" id="WP_099278197.1">
    <property type="nucleotide sequence ID" value="NZ_KZ304970.1"/>
</dbReference>
<name>A0A2G1MD94_9RHOB</name>
<organism evidence="1 2">
    <name type="scientific">Limimaricola cinnabarinus</name>
    <dbReference type="NCBI Taxonomy" id="1125964"/>
    <lineage>
        <taxon>Bacteria</taxon>
        <taxon>Pseudomonadati</taxon>
        <taxon>Pseudomonadota</taxon>
        <taxon>Alphaproteobacteria</taxon>
        <taxon>Rhodobacterales</taxon>
        <taxon>Paracoccaceae</taxon>
        <taxon>Limimaricola</taxon>
    </lineage>
</organism>
<sequence>MQRLHETATGRVWRRARSGGIWQGWRSEIGQADLVGPVSFAGGLPDGAVFESAGATGGRYLRLADGTQIAQADAALFARISADRLEHVWSFPVPFAESPQIIATLPGAEGDFTSLSPGDLAPLMQEAGTASAALKLPRAAGAAVFAAGAQVANVRLVALGRWSA</sequence>